<proteinExistence type="predicted"/>
<dbReference type="Pfam" id="PF13681">
    <property type="entry name" value="PilX"/>
    <property type="match status" value="1"/>
</dbReference>
<evidence type="ECO:0000313" key="4">
    <source>
        <dbReference type="EMBL" id="POA96682.1"/>
    </source>
</evidence>
<evidence type="ECO:0000313" key="5">
    <source>
        <dbReference type="Proteomes" id="UP000236416"/>
    </source>
</evidence>
<keyword evidence="1" id="KW-1133">Transmembrane helix</keyword>
<accession>A0A2K4MHZ7</accession>
<sequence>MKQPSNARARQHGFTLIAALMILIVITIIGLAMMRGVGLQGRMAGNFREKGRAFEAAQASIDYAEWWLLQNNNSDPSQATNCSATQTSLALCSNAIAATTTPWTNAGYSYALTANAPSISAAFAQPPQIYIQYLGLNSAGNGVLYQINTLGYGGNTSSLVVLQSTYTLYSGVKNLGK</sequence>
<reference evidence="4 5" key="1">
    <citation type="submission" date="2018-01" db="EMBL/GenBank/DDBJ databases">
        <title>Genomic Sequence of Chromobacterium MWU13-2610 from wild cranberry bogs within the Cape Cod National Seashore.</title>
        <authorList>
            <person name="O'Hara-Hanley K."/>
            <person name="Soby S."/>
            <person name="Harrison A."/>
        </authorList>
    </citation>
    <scope>NUCLEOTIDE SEQUENCE [LARGE SCALE GENOMIC DNA]</scope>
    <source>
        <strain evidence="4 5">MWU13-2610</strain>
    </source>
</reference>
<dbReference type="EMBL" id="PPTF01000107">
    <property type="protein sequence ID" value="POA96682.1"/>
    <property type="molecule type" value="Genomic_DNA"/>
</dbReference>
<keyword evidence="5" id="KW-1185">Reference proteome</keyword>
<evidence type="ECO:0000256" key="1">
    <source>
        <dbReference type="SAM" id="Phobius"/>
    </source>
</evidence>
<keyword evidence="1" id="KW-0472">Membrane</keyword>
<organism evidence="4 5">
    <name type="scientific">Chromobacterium sinusclupearum</name>
    <dbReference type="NCBI Taxonomy" id="2077146"/>
    <lineage>
        <taxon>Bacteria</taxon>
        <taxon>Pseudomonadati</taxon>
        <taxon>Pseudomonadota</taxon>
        <taxon>Betaproteobacteria</taxon>
        <taxon>Neisseriales</taxon>
        <taxon>Chromobacteriaceae</taxon>
        <taxon>Chromobacterium</taxon>
    </lineage>
</organism>
<dbReference type="AlphaFoldDB" id="A0A2K4MHZ7"/>
<dbReference type="Pfam" id="PF14341">
    <property type="entry name" value="PilX_N"/>
    <property type="match status" value="1"/>
</dbReference>
<feature type="domain" description="PilX/PilW C-terminal" evidence="2">
    <location>
        <begin position="88"/>
        <end position="167"/>
    </location>
</feature>
<keyword evidence="1" id="KW-0812">Transmembrane</keyword>
<protein>
    <submittedName>
        <fullName evidence="4">Pilus assembly protein PilX</fullName>
    </submittedName>
</protein>
<evidence type="ECO:0000259" key="3">
    <source>
        <dbReference type="Pfam" id="PF14341"/>
    </source>
</evidence>
<dbReference type="InterPro" id="IPR025205">
    <property type="entry name" value="PilX/PilW_C"/>
</dbReference>
<feature type="domain" description="Type 4 fimbrial biogenesis protein PilX N-terminal" evidence="3">
    <location>
        <begin position="13"/>
        <end position="61"/>
    </location>
</feature>
<feature type="transmembrane region" description="Helical" evidence="1">
    <location>
        <begin position="12"/>
        <end position="33"/>
    </location>
</feature>
<gene>
    <name evidence="4" type="ORF">C2134_20685</name>
</gene>
<evidence type="ECO:0000259" key="2">
    <source>
        <dbReference type="Pfam" id="PF13681"/>
    </source>
</evidence>
<dbReference type="RefSeq" id="WP_103321934.1">
    <property type="nucleotide sequence ID" value="NZ_PPTF01000107.1"/>
</dbReference>
<dbReference type="Proteomes" id="UP000236416">
    <property type="component" value="Unassembled WGS sequence"/>
</dbReference>
<comment type="caution">
    <text evidence="4">The sequence shown here is derived from an EMBL/GenBank/DDBJ whole genome shotgun (WGS) entry which is preliminary data.</text>
</comment>
<name>A0A2K4MHZ7_9NEIS</name>
<dbReference type="InterPro" id="IPR025746">
    <property type="entry name" value="PilX_N_dom"/>
</dbReference>